<dbReference type="Gene3D" id="3.40.630.30">
    <property type="match status" value="1"/>
</dbReference>
<dbReference type="GO" id="GO:0003700">
    <property type="term" value="F:DNA-binding transcription factor activity"/>
    <property type="evidence" value="ECO:0007669"/>
    <property type="project" value="InterPro"/>
</dbReference>
<evidence type="ECO:0000313" key="3">
    <source>
        <dbReference type="EMBL" id="MQA39845.1"/>
    </source>
</evidence>
<dbReference type="PROSITE" id="PS50995">
    <property type="entry name" value="HTH_MARR_2"/>
    <property type="match status" value="1"/>
</dbReference>
<dbReference type="SMART" id="SM00347">
    <property type="entry name" value="HTH_MARR"/>
    <property type="match status" value="1"/>
</dbReference>
<comment type="caution">
    <text evidence="3">The sequence shown here is derived from an EMBL/GenBank/DDBJ whole genome shotgun (WGS) entry which is preliminary data.</text>
</comment>
<dbReference type="AlphaFoldDB" id="A0A6A7N4B2"/>
<organism evidence="3 4">
    <name type="scientific">Rugamonas aquatica</name>
    <dbReference type="NCBI Taxonomy" id="2743357"/>
    <lineage>
        <taxon>Bacteria</taxon>
        <taxon>Pseudomonadati</taxon>
        <taxon>Pseudomonadota</taxon>
        <taxon>Betaproteobacteria</taxon>
        <taxon>Burkholderiales</taxon>
        <taxon>Oxalobacteraceae</taxon>
        <taxon>Telluria group</taxon>
        <taxon>Rugamonas</taxon>
    </lineage>
</organism>
<evidence type="ECO:0000259" key="1">
    <source>
        <dbReference type="PROSITE" id="PS50995"/>
    </source>
</evidence>
<keyword evidence="4" id="KW-1185">Reference proteome</keyword>
<dbReference type="Proteomes" id="UP000440498">
    <property type="component" value="Unassembled WGS sequence"/>
</dbReference>
<sequence length="295" mass="33218">MHQDMQQQAEIVRQFNRYYTVHLGLLRGRYLDTDYSLSEGRVMYELSMQPGCTANHLRNKLDLDGGYMSRLVRSLGERGLVHGVRSEQDKRATLLSLTEAGQAVIADINHRASAETVRMLGQLGEAQRMELLEAMGKVQHILSTPATRVIRATAAQLDDARHLLYEYFDVINVVLRDDDEAIRAFLNDASSAMWIAYVDGVAAACVAMRPLAEVAGATECKRLYVADRFRRRGLAEALMQALESHAAEAGYDAVYLDTKDDLHAAIKLYGQLGYERCARYNDNPQATIFMRKRIK</sequence>
<accession>A0A6A7N4B2</accession>
<dbReference type="PANTHER" id="PTHR43305">
    <property type="entry name" value="FAMILY N-ACETYLTRANSFERASE, PUTATIVE (AFU_ORTHOLOGUE AFUA_2G01380)-RELATED"/>
    <property type="match status" value="1"/>
</dbReference>
<keyword evidence="3" id="KW-0808">Transferase</keyword>
<reference evidence="3 4" key="1">
    <citation type="submission" date="2019-10" db="EMBL/GenBank/DDBJ databases">
        <title>Two novel species isolated from a subtropical stream in China.</title>
        <authorList>
            <person name="Lu H."/>
        </authorList>
    </citation>
    <scope>NUCLEOTIDE SEQUENCE [LARGE SCALE GENOMIC DNA]</scope>
    <source>
        <strain evidence="3 4">FT29W</strain>
    </source>
</reference>
<protein>
    <submittedName>
        <fullName evidence="3">GNAT family N-acetyltransferase</fullName>
    </submittedName>
</protein>
<dbReference type="InterPro" id="IPR000182">
    <property type="entry name" value="GNAT_dom"/>
</dbReference>
<dbReference type="PROSITE" id="PS51186">
    <property type="entry name" value="GNAT"/>
    <property type="match status" value="1"/>
</dbReference>
<dbReference type="Pfam" id="PF12802">
    <property type="entry name" value="MarR_2"/>
    <property type="match status" value="1"/>
</dbReference>
<dbReference type="RefSeq" id="WP_152839097.1">
    <property type="nucleotide sequence ID" value="NZ_WHUG01000006.1"/>
</dbReference>
<dbReference type="SUPFAM" id="SSF55729">
    <property type="entry name" value="Acyl-CoA N-acyltransferases (Nat)"/>
    <property type="match status" value="1"/>
</dbReference>
<dbReference type="CDD" id="cd04301">
    <property type="entry name" value="NAT_SF"/>
    <property type="match status" value="1"/>
</dbReference>
<dbReference type="GO" id="GO:0016747">
    <property type="term" value="F:acyltransferase activity, transferring groups other than amino-acyl groups"/>
    <property type="evidence" value="ECO:0007669"/>
    <property type="project" value="InterPro"/>
</dbReference>
<dbReference type="SUPFAM" id="SSF46785">
    <property type="entry name" value="Winged helix' DNA-binding domain"/>
    <property type="match status" value="1"/>
</dbReference>
<dbReference type="PANTHER" id="PTHR43305:SF1">
    <property type="entry name" value="FAMILY N-ACETYLTRANSFERASE, PUTATIVE (AFU_ORTHOLOGUE AFUA_2G01380)-RELATED"/>
    <property type="match status" value="1"/>
</dbReference>
<dbReference type="InterPro" id="IPR016181">
    <property type="entry name" value="Acyl_CoA_acyltransferase"/>
</dbReference>
<dbReference type="InterPro" id="IPR036388">
    <property type="entry name" value="WH-like_DNA-bd_sf"/>
</dbReference>
<dbReference type="InterPro" id="IPR052777">
    <property type="entry name" value="Acetyltransferase_Enz"/>
</dbReference>
<gene>
    <name evidence="3" type="ORF">GEV02_16970</name>
</gene>
<dbReference type="InterPro" id="IPR000835">
    <property type="entry name" value="HTH_MarR-typ"/>
</dbReference>
<dbReference type="InterPro" id="IPR036390">
    <property type="entry name" value="WH_DNA-bd_sf"/>
</dbReference>
<dbReference type="Pfam" id="PF00583">
    <property type="entry name" value="Acetyltransf_1"/>
    <property type="match status" value="1"/>
</dbReference>
<evidence type="ECO:0000259" key="2">
    <source>
        <dbReference type="PROSITE" id="PS51186"/>
    </source>
</evidence>
<feature type="domain" description="N-acetyltransferase" evidence="2">
    <location>
        <begin position="147"/>
        <end position="295"/>
    </location>
</feature>
<proteinExistence type="predicted"/>
<evidence type="ECO:0000313" key="4">
    <source>
        <dbReference type="Proteomes" id="UP000440498"/>
    </source>
</evidence>
<name>A0A6A7N4B2_9BURK</name>
<dbReference type="Gene3D" id="1.10.10.10">
    <property type="entry name" value="Winged helix-like DNA-binding domain superfamily/Winged helix DNA-binding domain"/>
    <property type="match status" value="1"/>
</dbReference>
<dbReference type="EMBL" id="WHUG01000006">
    <property type="protein sequence ID" value="MQA39845.1"/>
    <property type="molecule type" value="Genomic_DNA"/>
</dbReference>
<feature type="domain" description="HTH marR-type" evidence="1">
    <location>
        <begin position="1"/>
        <end position="140"/>
    </location>
</feature>